<sequence>MGGPAAGPAGHTPDPARLATVVAEREAEVRTRLADAVGDGPMCRVDGARARPAKHWEGRAAALAQLRRALRRGGDPGQELADLRAQWTSQRAIDRGEAWRVYTDAGLDALTELEDL</sequence>
<dbReference type="Proteomes" id="UP001232536">
    <property type="component" value="Unassembled WGS sequence"/>
</dbReference>
<protein>
    <submittedName>
        <fullName evidence="1">Uncharacterized protein</fullName>
    </submittedName>
</protein>
<dbReference type="RefSeq" id="WP_304601474.1">
    <property type="nucleotide sequence ID" value="NZ_JAUQYO010000001.1"/>
</dbReference>
<comment type="caution">
    <text evidence="1">The sequence shown here is derived from an EMBL/GenBank/DDBJ whole genome shotgun (WGS) entry which is preliminary data.</text>
</comment>
<organism evidence="1 2">
    <name type="scientific">Actinotalea lenta</name>
    <dbReference type="NCBI Taxonomy" id="3064654"/>
    <lineage>
        <taxon>Bacteria</taxon>
        <taxon>Bacillati</taxon>
        <taxon>Actinomycetota</taxon>
        <taxon>Actinomycetes</taxon>
        <taxon>Micrococcales</taxon>
        <taxon>Cellulomonadaceae</taxon>
        <taxon>Actinotalea</taxon>
    </lineage>
</organism>
<evidence type="ECO:0000313" key="1">
    <source>
        <dbReference type="EMBL" id="MDO8107872.1"/>
    </source>
</evidence>
<name>A0ABT9DAD8_9CELL</name>
<gene>
    <name evidence="1" type="ORF">Q6348_11765</name>
</gene>
<dbReference type="EMBL" id="JAUQYP010000001">
    <property type="protein sequence ID" value="MDO8107872.1"/>
    <property type="molecule type" value="Genomic_DNA"/>
</dbReference>
<reference evidence="1 2" key="1">
    <citation type="submission" date="2023-07" db="EMBL/GenBank/DDBJ databases">
        <title>Description of novel actinomycetes strains, isolated from tidal flat sediment.</title>
        <authorList>
            <person name="Lu C."/>
        </authorList>
    </citation>
    <scope>NUCLEOTIDE SEQUENCE [LARGE SCALE GENOMIC DNA]</scope>
    <source>
        <strain evidence="1 2">SYSU T00b441</strain>
    </source>
</reference>
<evidence type="ECO:0000313" key="2">
    <source>
        <dbReference type="Proteomes" id="UP001232536"/>
    </source>
</evidence>
<accession>A0ABT9DAD8</accession>
<proteinExistence type="predicted"/>
<keyword evidence="2" id="KW-1185">Reference proteome</keyword>